<protein>
    <submittedName>
        <fullName evidence="9">Uncharacterized protein</fullName>
    </submittedName>
</protein>
<evidence type="ECO:0000256" key="7">
    <source>
        <dbReference type="ARBA" id="ARBA00023136"/>
    </source>
</evidence>
<keyword evidence="6" id="KW-0811">Translocation</keyword>
<dbReference type="InterPro" id="IPR003369">
    <property type="entry name" value="TatA/B/E"/>
</dbReference>
<evidence type="ECO:0000313" key="10">
    <source>
        <dbReference type="Proteomes" id="UP000002009"/>
    </source>
</evidence>
<name>C1FEN8_MICCC</name>
<dbReference type="OrthoDB" id="45251at2759"/>
<dbReference type="InParanoid" id="C1FEN8"/>
<keyword evidence="5" id="KW-1133">Transmembrane helix</keyword>
<proteinExistence type="predicted"/>
<dbReference type="RefSeq" id="XP_002507732.1">
    <property type="nucleotide sequence ID" value="XM_002507686.1"/>
</dbReference>
<keyword evidence="10" id="KW-1185">Reference proteome</keyword>
<evidence type="ECO:0000256" key="5">
    <source>
        <dbReference type="ARBA" id="ARBA00022989"/>
    </source>
</evidence>
<dbReference type="GeneID" id="8250270"/>
<dbReference type="EMBL" id="CP001574">
    <property type="protein sequence ID" value="ACO68990.1"/>
    <property type="molecule type" value="Genomic_DNA"/>
</dbReference>
<dbReference type="KEGG" id="mis:MICPUN_55515"/>
<dbReference type="AlphaFoldDB" id="C1FEN8"/>
<evidence type="ECO:0000256" key="2">
    <source>
        <dbReference type="ARBA" id="ARBA00022448"/>
    </source>
</evidence>
<dbReference type="Pfam" id="PF02416">
    <property type="entry name" value="TatA_B_E"/>
    <property type="match status" value="1"/>
</dbReference>
<accession>C1FEN8</accession>
<keyword evidence="3" id="KW-0812">Transmembrane</keyword>
<comment type="subcellular location">
    <subcellularLocation>
        <location evidence="1">Membrane</location>
        <topology evidence="1">Single-pass membrane protein</topology>
    </subcellularLocation>
</comment>
<evidence type="ECO:0000256" key="6">
    <source>
        <dbReference type="ARBA" id="ARBA00023010"/>
    </source>
</evidence>
<sequence>MPFGISLGELLATAGVFAVAFGPGDIPALARRFGKLTGHATGYVNLINLRAERLARKADVLELHRDMKRSMSMLAGVTQQINSGLRPTLISEAHEVHHSILDRYVDRDVCGVPVVARASRMSHTHSHDYFITANPDSLISRGRSSKFQHDPTWRLGHGAYSARNKDQQREDATTNGSDILARCLRISELKHAR</sequence>
<keyword evidence="8" id="KW-0732">Signal</keyword>
<dbReference type="PANTHER" id="PTHR35512">
    <property type="entry name" value="OS11G0550900 PROTEIN"/>
    <property type="match status" value="1"/>
</dbReference>
<evidence type="ECO:0000256" key="1">
    <source>
        <dbReference type="ARBA" id="ARBA00004167"/>
    </source>
</evidence>
<keyword evidence="4" id="KW-0653">Protein transport</keyword>
<gene>
    <name evidence="9" type="ORF">MICPUN_55515</name>
</gene>
<feature type="chain" id="PRO_5002909261" evidence="8">
    <location>
        <begin position="19"/>
        <end position="193"/>
    </location>
</feature>
<organism evidence="9 10">
    <name type="scientific">Micromonas commoda (strain RCC299 / NOUM17 / CCMP2709)</name>
    <name type="common">Picoplanktonic green alga</name>
    <dbReference type="NCBI Taxonomy" id="296587"/>
    <lineage>
        <taxon>Eukaryota</taxon>
        <taxon>Viridiplantae</taxon>
        <taxon>Chlorophyta</taxon>
        <taxon>Mamiellophyceae</taxon>
        <taxon>Mamiellales</taxon>
        <taxon>Mamiellaceae</taxon>
        <taxon>Micromonas</taxon>
    </lineage>
</organism>
<evidence type="ECO:0000256" key="3">
    <source>
        <dbReference type="ARBA" id="ARBA00022692"/>
    </source>
</evidence>
<evidence type="ECO:0000313" key="9">
    <source>
        <dbReference type="EMBL" id="ACO68990.1"/>
    </source>
</evidence>
<dbReference type="Proteomes" id="UP000002009">
    <property type="component" value="Chromosome 1"/>
</dbReference>
<dbReference type="PANTHER" id="PTHR35512:SF1">
    <property type="entry name" value="OS11G0550900 PROTEIN"/>
    <property type="match status" value="1"/>
</dbReference>
<evidence type="ECO:0000256" key="4">
    <source>
        <dbReference type="ARBA" id="ARBA00022927"/>
    </source>
</evidence>
<keyword evidence="7" id="KW-0472">Membrane</keyword>
<keyword evidence="2" id="KW-0813">Transport</keyword>
<evidence type="ECO:0000256" key="8">
    <source>
        <dbReference type="SAM" id="SignalP"/>
    </source>
</evidence>
<feature type="signal peptide" evidence="8">
    <location>
        <begin position="1"/>
        <end position="18"/>
    </location>
</feature>
<reference evidence="9 10" key="1">
    <citation type="journal article" date="2009" name="Science">
        <title>Green evolution and dynamic adaptations revealed by genomes of the marine picoeukaryotes Micromonas.</title>
        <authorList>
            <person name="Worden A.Z."/>
            <person name="Lee J.H."/>
            <person name="Mock T."/>
            <person name="Rouze P."/>
            <person name="Simmons M.P."/>
            <person name="Aerts A.L."/>
            <person name="Allen A.E."/>
            <person name="Cuvelier M.L."/>
            <person name="Derelle E."/>
            <person name="Everett M.V."/>
            <person name="Foulon E."/>
            <person name="Grimwood J."/>
            <person name="Gundlach H."/>
            <person name="Henrissat B."/>
            <person name="Napoli C."/>
            <person name="McDonald S.M."/>
            <person name="Parker M.S."/>
            <person name="Rombauts S."/>
            <person name="Salamov A."/>
            <person name="Von Dassow P."/>
            <person name="Badger J.H."/>
            <person name="Coutinho P.M."/>
            <person name="Demir E."/>
            <person name="Dubchak I."/>
            <person name="Gentemann C."/>
            <person name="Eikrem W."/>
            <person name="Gready J.E."/>
            <person name="John U."/>
            <person name="Lanier W."/>
            <person name="Lindquist E.A."/>
            <person name="Lucas S."/>
            <person name="Mayer K.F."/>
            <person name="Moreau H."/>
            <person name="Not F."/>
            <person name="Otillar R."/>
            <person name="Panaud O."/>
            <person name="Pangilinan J."/>
            <person name="Paulsen I."/>
            <person name="Piegu B."/>
            <person name="Poliakov A."/>
            <person name="Robbens S."/>
            <person name="Schmutz J."/>
            <person name="Toulza E."/>
            <person name="Wyss T."/>
            <person name="Zelensky A."/>
            <person name="Zhou K."/>
            <person name="Armbrust E.V."/>
            <person name="Bhattacharya D."/>
            <person name="Goodenough U.W."/>
            <person name="Van de Peer Y."/>
            <person name="Grigoriev I.V."/>
        </authorList>
    </citation>
    <scope>NUCLEOTIDE SEQUENCE [LARGE SCALE GENOMIC DNA]</scope>
    <source>
        <strain evidence="10">RCC299 / NOUM17</strain>
    </source>
</reference>